<dbReference type="InterPro" id="IPR045788">
    <property type="entry name" value="MobC_2"/>
</dbReference>
<reference evidence="1 2" key="1">
    <citation type="submission" date="2019-12" db="EMBL/GenBank/DDBJ databases">
        <authorList>
            <person name="Kim Y.S."/>
        </authorList>
    </citation>
    <scope>NUCLEOTIDE SEQUENCE [LARGE SCALE GENOMIC DNA]</scope>
    <source>
        <strain evidence="1 2">GA093</strain>
    </source>
</reference>
<comment type="caution">
    <text evidence="1">The sequence shown here is derived from an EMBL/GenBank/DDBJ whole genome shotgun (WGS) entry which is preliminary data.</text>
</comment>
<gene>
    <name evidence="1" type="primary">mobC</name>
    <name evidence="1" type="ORF">GON26_12295</name>
</gene>
<organism evidence="1 2">
    <name type="scientific">Flavobacterium hydrocarbonoxydans</name>
    <dbReference type="NCBI Taxonomy" id="2683249"/>
    <lineage>
        <taxon>Bacteria</taxon>
        <taxon>Pseudomonadati</taxon>
        <taxon>Bacteroidota</taxon>
        <taxon>Flavobacteriia</taxon>
        <taxon>Flavobacteriales</taxon>
        <taxon>Flavobacteriaceae</taxon>
        <taxon>Flavobacterium</taxon>
    </lineage>
</organism>
<dbReference type="Pfam" id="PF19514">
    <property type="entry name" value="MobC_2"/>
    <property type="match status" value="1"/>
</dbReference>
<evidence type="ECO:0000313" key="1">
    <source>
        <dbReference type="EMBL" id="MWB95143.1"/>
    </source>
</evidence>
<dbReference type="Proteomes" id="UP000471501">
    <property type="component" value="Unassembled WGS sequence"/>
</dbReference>
<accession>A0A6I4NM47</accession>
<keyword evidence="2" id="KW-1185">Reference proteome</keyword>
<dbReference type="EMBL" id="WSTB01000006">
    <property type="protein sequence ID" value="MWB95143.1"/>
    <property type="molecule type" value="Genomic_DNA"/>
</dbReference>
<name>A0A6I4NM47_9FLAO</name>
<dbReference type="AlphaFoldDB" id="A0A6I4NM47"/>
<proteinExistence type="predicted"/>
<evidence type="ECO:0000313" key="2">
    <source>
        <dbReference type="Proteomes" id="UP000471501"/>
    </source>
</evidence>
<sequence>MMKRENSNRTRIVGLRLTPLEYAELEKRFRASTCRKLSDHIRRHLFNKPIVTTYRNASFDDYIEETMALNSELNSIGNNINQIAKKMNSFKTISEFKTQVFWFEVDKKKLFEKIEEIKIHSQKFSEQWLQL</sequence>
<protein>
    <submittedName>
        <fullName evidence="1">Plasmid mobilization relaxosome protein MobC</fullName>
    </submittedName>
</protein>